<dbReference type="GO" id="GO:0016787">
    <property type="term" value="F:hydrolase activity"/>
    <property type="evidence" value="ECO:0007669"/>
    <property type="project" value="UniProtKB-KW"/>
</dbReference>
<keyword evidence="12" id="KW-0325">Glycoprotein</keyword>
<evidence type="ECO:0000256" key="18">
    <source>
        <dbReference type="SAM" id="MobiDB-lite"/>
    </source>
</evidence>
<keyword evidence="10" id="KW-0378">Hydrolase</keyword>
<dbReference type="SUPFAM" id="SSF55895">
    <property type="entry name" value="Ribonuclease Rh-like"/>
    <property type="match status" value="1"/>
</dbReference>
<comment type="function">
    <text evidence="14">Rnase which modulates cell survival under stress conditions. Released from the vacuole to the cytoplasm during stress to promote tRNA and rRNA cleavage and to activate separately a downstream pathway that promotes cell death. Involved in cell size, vacuolar morphology and growth at high temperatures and high salt concentration.</text>
</comment>
<keyword evidence="11" id="KW-1015">Disulfide bond</keyword>
<dbReference type="Pfam" id="PF25488">
    <property type="entry name" value="RNaseT2L_C"/>
    <property type="match status" value="1"/>
</dbReference>
<dbReference type="PANTHER" id="PTHR11240">
    <property type="entry name" value="RIBONUCLEASE T2"/>
    <property type="match status" value="1"/>
</dbReference>
<dbReference type="Proteomes" id="UP001172673">
    <property type="component" value="Unassembled WGS sequence"/>
</dbReference>
<evidence type="ECO:0000256" key="14">
    <source>
        <dbReference type="ARBA" id="ARBA00025494"/>
    </source>
</evidence>
<evidence type="ECO:0000256" key="11">
    <source>
        <dbReference type="ARBA" id="ARBA00023157"/>
    </source>
</evidence>
<dbReference type="PROSITE" id="PS00530">
    <property type="entry name" value="RNASE_T2_1"/>
    <property type="match status" value="1"/>
</dbReference>
<dbReference type="Gene3D" id="3.90.730.10">
    <property type="entry name" value="Ribonuclease T2-like"/>
    <property type="match status" value="1"/>
</dbReference>
<evidence type="ECO:0000256" key="5">
    <source>
        <dbReference type="ARBA" id="ARBA00022490"/>
    </source>
</evidence>
<evidence type="ECO:0000256" key="1">
    <source>
        <dbReference type="ARBA" id="ARBA00004410"/>
    </source>
</evidence>
<evidence type="ECO:0000256" key="3">
    <source>
        <dbReference type="ARBA" id="ARBA00007469"/>
    </source>
</evidence>
<reference evidence="20" key="1">
    <citation type="submission" date="2022-10" db="EMBL/GenBank/DDBJ databases">
        <title>Culturing micro-colonial fungi from biological soil crusts in the Mojave desert and describing Neophaeococcomyces mojavensis, and introducing the new genera and species Taxawa tesnikishii.</title>
        <authorList>
            <person name="Kurbessoian T."/>
            <person name="Stajich J.E."/>
        </authorList>
    </citation>
    <scope>NUCLEOTIDE SEQUENCE</scope>
    <source>
        <strain evidence="20">TK_41</strain>
    </source>
</reference>
<keyword evidence="9" id="KW-0255">Endonuclease</keyword>
<dbReference type="GO" id="GO:0005576">
    <property type="term" value="C:extracellular region"/>
    <property type="evidence" value="ECO:0007669"/>
    <property type="project" value="TreeGrafter"/>
</dbReference>
<dbReference type="EC" id="4.6.1.19" evidence="4"/>
<dbReference type="InterPro" id="IPR001568">
    <property type="entry name" value="RNase_T2-like"/>
</dbReference>
<accession>A0AA38WYN7</accession>
<evidence type="ECO:0000256" key="10">
    <source>
        <dbReference type="ARBA" id="ARBA00022801"/>
    </source>
</evidence>
<evidence type="ECO:0000256" key="8">
    <source>
        <dbReference type="ARBA" id="ARBA00022729"/>
    </source>
</evidence>
<evidence type="ECO:0000256" key="12">
    <source>
        <dbReference type="ARBA" id="ARBA00023180"/>
    </source>
</evidence>
<dbReference type="PROSITE" id="PS00531">
    <property type="entry name" value="RNASE_T2_2"/>
    <property type="match status" value="1"/>
</dbReference>
<evidence type="ECO:0000256" key="17">
    <source>
        <dbReference type="RuleBase" id="RU004328"/>
    </source>
</evidence>
<feature type="active site" evidence="16">
    <location>
        <position position="90"/>
    </location>
</feature>
<keyword evidence="5" id="KW-0963">Cytoplasm</keyword>
<evidence type="ECO:0000256" key="16">
    <source>
        <dbReference type="PIRSR" id="PIRSR633697-1"/>
    </source>
</evidence>
<keyword evidence="6" id="KW-0926">Vacuole</keyword>
<dbReference type="AlphaFoldDB" id="A0AA38WYN7"/>
<evidence type="ECO:0000256" key="7">
    <source>
        <dbReference type="ARBA" id="ARBA00022722"/>
    </source>
</evidence>
<dbReference type="GO" id="GO:0005775">
    <property type="term" value="C:vacuolar lumen"/>
    <property type="evidence" value="ECO:0007669"/>
    <property type="project" value="UniProtKB-SubCell"/>
</dbReference>
<dbReference type="GO" id="GO:0006401">
    <property type="term" value="P:RNA catabolic process"/>
    <property type="evidence" value="ECO:0007669"/>
    <property type="project" value="UniProtKB-ARBA"/>
</dbReference>
<evidence type="ECO:0000256" key="2">
    <source>
        <dbReference type="ARBA" id="ARBA00004496"/>
    </source>
</evidence>
<evidence type="ECO:0000256" key="6">
    <source>
        <dbReference type="ARBA" id="ARBA00022554"/>
    </source>
</evidence>
<comment type="subcellular location">
    <subcellularLocation>
        <location evidence="2">Cytoplasm</location>
    </subcellularLocation>
    <subcellularLocation>
        <location evidence="1">Vacuole lumen</location>
    </subcellularLocation>
</comment>
<evidence type="ECO:0000313" key="20">
    <source>
        <dbReference type="EMBL" id="KAJ9603564.1"/>
    </source>
</evidence>
<dbReference type="EMBL" id="JAPDRK010000021">
    <property type="protein sequence ID" value="KAJ9603564.1"/>
    <property type="molecule type" value="Genomic_DNA"/>
</dbReference>
<dbReference type="GO" id="GO:0003723">
    <property type="term" value="F:RNA binding"/>
    <property type="evidence" value="ECO:0007669"/>
    <property type="project" value="InterPro"/>
</dbReference>
<feature type="active site" evidence="16">
    <location>
        <position position="161"/>
    </location>
</feature>
<keyword evidence="7" id="KW-0540">Nuclease</keyword>
<evidence type="ECO:0000256" key="9">
    <source>
        <dbReference type="ARBA" id="ARBA00022759"/>
    </source>
</evidence>
<comment type="similarity">
    <text evidence="3 17">Belongs to the RNase T2 family.</text>
</comment>
<dbReference type="InterPro" id="IPR018188">
    <property type="entry name" value="RNase_T2_His_AS_1"/>
</dbReference>
<evidence type="ECO:0000256" key="15">
    <source>
        <dbReference type="ARBA" id="ARBA00071169"/>
    </source>
</evidence>
<dbReference type="InterPro" id="IPR036430">
    <property type="entry name" value="RNase_T2-like_sf"/>
</dbReference>
<dbReference type="InterPro" id="IPR033697">
    <property type="entry name" value="Ribonuclease_T2_eukaryotic"/>
</dbReference>
<feature type="domain" description="RNase T2-like C-terminal" evidence="19">
    <location>
        <begin position="344"/>
        <end position="477"/>
    </location>
</feature>
<evidence type="ECO:0000259" key="19">
    <source>
        <dbReference type="Pfam" id="PF25488"/>
    </source>
</evidence>
<organism evidence="20 21">
    <name type="scientific">Cladophialophora chaetospira</name>
    <dbReference type="NCBI Taxonomy" id="386627"/>
    <lineage>
        <taxon>Eukaryota</taxon>
        <taxon>Fungi</taxon>
        <taxon>Dikarya</taxon>
        <taxon>Ascomycota</taxon>
        <taxon>Pezizomycotina</taxon>
        <taxon>Eurotiomycetes</taxon>
        <taxon>Chaetothyriomycetidae</taxon>
        <taxon>Chaetothyriales</taxon>
        <taxon>Herpotrichiellaceae</taxon>
        <taxon>Cladophialophora</taxon>
    </lineage>
</organism>
<evidence type="ECO:0000313" key="21">
    <source>
        <dbReference type="Proteomes" id="UP001172673"/>
    </source>
</evidence>
<gene>
    <name evidence="20" type="primary">RBT7</name>
    <name evidence="20" type="ORF">H2200_011750</name>
</gene>
<dbReference type="PANTHER" id="PTHR11240:SF22">
    <property type="entry name" value="RIBONUCLEASE T2"/>
    <property type="match status" value="1"/>
</dbReference>
<feature type="compositionally biased region" description="Low complexity" evidence="18">
    <location>
        <begin position="326"/>
        <end position="344"/>
    </location>
</feature>
<evidence type="ECO:0000256" key="4">
    <source>
        <dbReference type="ARBA" id="ARBA00012571"/>
    </source>
</evidence>
<name>A0AA38WYN7_9EURO</name>
<feature type="active site" evidence="16">
    <location>
        <position position="157"/>
    </location>
</feature>
<evidence type="ECO:0000256" key="13">
    <source>
        <dbReference type="ARBA" id="ARBA00023239"/>
    </source>
</evidence>
<keyword evidence="13 20" id="KW-0456">Lyase</keyword>
<sequence length="480" mass="52944">MLPLSQLLSQIPILSSLLTPQTPFQHTNNNIPVTNVHHACPNPPSLSCPTSPPADSINTCCVNHPSGHFLQTQFWDTSPSLGPNTSWTIHGLWPDLCSGGFDQFCDAARSHSDIRGVLSRALNDSASDAQSVHELLDFMSTYWLAYDGNDENFWSHEWNKHGTCISTLEPSCYPERDSSTVMRHHHLDVLDYFVHTTSLYRTLDTFSILAEAGILPAHDKRYTLTELEGAVSSSKHGQPVTFRCNHRGELNEVWFHFSVMGSLRNSTPSHSASSTINNSDTSIFLNATTVRKHFIPAPPDGILSNCPRQGIKYLPKHSPSDPPAHSPTRTHSSTAPSSTSTSAPFTGKGDLEIHVLSDQSPSERKGCLIRHGEWYASGSCATFRSKRDVVDPGHAPLFSLSSSYSPCLVNPTTAKFECTKAASVQGIFSSSVEDEHVLAYRNQSIFYTDKIPGRFEKVDLYANDGDGQRDIQVEIHWVAV</sequence>
<dbReference type="InterPro" id="IPR057328">
    <property type="entry name" value="RNaseT2L_C"/>
</dbReference>
<protein>
    <recommendedName>
        <fullName evidence="15">Ribonuclease T2-like</fullName>
        <ecNumber evidence="4">4.6.1.19</ecNumber>
    </recommendedName>
</protein>
<dbReference type="Pfam" id="PF00445">
    <property type="entry name" value="Ribonuclease_T2"/>
    <property type="match status" value="1"/>
</dbReference>
<dbReference type="CDD" id="cd01061">
    <property type="entry name" value="RNase_T2_euk"/>
    <property type="match status" value="1"/>
</dbReference>
<feature type="region of interest" description="Disordered" evidence="18">
    <location>
        <begin position="298"/>
        <end position="347"/>
    </location>
</feature>
<keyword evidence="8" id="KW-0732">Signal</keyword>
<keyword evidence="21" id="KW-1185">Reference proteome</keyword>
<comment type="caution">
    <text evidence="20">The sequence shown here is derived from an EMBL/GenBank/DDBJ whole genome shotgun (WGS) entry which is preliminary data.</text>
</comment>
<proteinExistence type="inferred from homology"/>
<dbReference type="GO" id="GO:0033897">
    <property type="term" value="F:ribonuclease T2 activity"/>
    <property type="evidence" value="ECO:0007669"/>
    <property type="project" value="UniProtKB-EC"/>
</dbReference>
<dbReference type="InterPro" id="IPR033130">
    <property type="entry name" value="RNase_T2_His_AS_2"/>
</dbReference>